<feature type="region of interest" description="Disordered" evidence="1">
    <location>
        <begin position="640"/>
        <end position="659"/>
    </location>
</feature>
<feature type="compositionally biased region" description="Basic and acidic residues" evidence="1">
    <location>
        <begin position="353"/>
        <end position="363"/>
    </location>
</feature>
<feature type="region of interest" description="Disordered" evidence="1">
    <location>
        <begin position="197"/>
        <end position="216"/>
    </location>
</feature>
<feature type="region of interest" description="Disordered" evidence="1">
    <location>
        <begin position="1"/>
        <end position="105"/>
    </location>
</feature>
<feature type="compositionally biased region" description="Basic and acidic residues" evidence="1">
    <location>
        <begin position="200"/>
        <end position="213"/>
    </location>
</feature>
<feature type="compositionally biased region" description="Polar residues" evidence="1">
    <location>
        <begin position="14"/>
        <end position="29"/>
    </location>
</feature>
<feature type="compositionally biased region" description="Basic residues" evidence="1">
    <location>
        <begin position="1"/>
        <end position="12"/>
    </location>
</feature>
<dbReference type="Proteomes" id="UP000813427">
    <property type="component" value="Unassembled WGS sequence"/>
</dbReference>
<gene>
    <name evidence="2" type="ORF">BKA59DRAFT_13300</name>
</gene>
<sequence>MAPDKKIRRRMARTTPSTDQTTSDNSIDETCSAPCASRGNHPGDHSSGSKFAEAMNNPDWRRRRGGCSACESTDTTTSDTSGSARRSHEASQTPATSNLPTSQENNAAINPWDFIDSANHLQSSLGSSDIETRDTKANSVEELHATPDRNNLHITESETTEEELNGLCSLLQRTDLIGGRFRNRQVEILQLVPLFSEDDTSSRPDRSPSDDRAYPIARIQRVRKVPRSGYSEQSQRSDQETKHLMGAADEQSLTLTASAPNIPMREKNASIRNREVERLEKARQAVVNDPAVTDIGFGNAQAQSKTTSNTIIKVDQPRTDDELRQRNFAFQKFLQKLQQDKPGVQPEESGNNEEVRRRDEAFHKILKKLQKGSGQQTKSAKEYSADSSAFHQSCPWGSKSNHVPPAYTQRRKFDSSDSGIDIPYSMKSRSKEVSRDSGISVGTNALSQGLNPRAREFLSFGKNFQAASGCQDITNLSNEGTLETMGSNKSNKVDNTTGKTPGRTDSTDPSLACPIMEPKHGDRGEVGTSTLDTKAIQSSSKGQGTLNYTTNMIPTPNFAFNVYPTAPYNSSLQDMCPPGPLAGFGHGSNIANLANLVAPATFANQPYPTTFDPLSQLCGVVPGPLLGSNGPQMPYNPMMGGGYSSRPTPVSKPTNPDPIQQQKYEAYTEWRKVNEPGYALACKSRQQRRAQRGPIP</sequence>
<name>A0A8K0S984_9HYPO</name>
<evidence type="ECO:0000256" key="1">
    <source>
        <dbReference type="SAM" id="MobiDB-lite"/>
    </source>
</evidence>
<feature type="region of interest" description="Disordered" evidence="1">
    <location>
        <begin position="221"/>
        <end position="242"/>
    </location>
</feature>
<feature type="region of interest" description="Disordered" evidence="1">
    <location>
        <begin position="337"/>
        <end position="436"/>
    </location>
</feature>
<feature type="compositionally biased region" description="Polar residues" evidence="1">
    <location>
        <begin position="478"/>
        <end position="509"/>
    </location>
</feature>
<feature type="compositionally biased region" description="Polar residues" evidence="1">
    <location>
        <begin position="90"/>
        <end position="105"/>
    </location>
</feature>
<feature type="compositionally biased region" description="Basic and acidic residues" evidence="1">
    <location>
        <begin position="130"/>
        <end position="148"/>
    </location>
</feature>
<dbReference type="AlphaFoldDB" id="A0A8K0S984"/>
<feature type="region of interest" description="Disordered" evidence="1">
    <location>
        <begin position="478"/>
        <end position="525"/>
    </location>
</feature>
<evidence type="ECO:0000313" key="3">
    <source>
        <dbReference type="Proteomes" id="UP000813427"/>
    </source>
</evidence>
<feature type="compositionally biased region" description="Polar residues" evidence="1">
    <location>
        <begin position="645"/>
        <end position="659"/>
    </location>
</feature>
<protein>
    <submittedName>
        <fullName evidence="2">Uncharacterized protein</fullName>
    </submittedName>
</protein>
<accession>A0A8K0S984</accession>
<evidence type="ECO:0000313" key="2">
    <source>
        <dbReference type="EMBL" id="KAH7262104.1"/>
    </source>
</evidence>
<dbReference type="OrthoDB" id="4755921at2759"/>
<keyword evidence="3" id="KW-1185">Reference proteome</keyword>
<reference evidence="2" key="1">
    <citation type="journal article" date="2021" name="Nat. Commun.">
        <title>Genetic determinants of endophytism in the Arabidopsis root mycobiome.</title>
        <authorList>
            <person name="Mesny F."/>
            <person name="Miyauchi S."/>
            <person name="Thiergart T."/>
            <person name="Pickel B."/>
            <person name="Atanasova L."/>
            <person name="Karlsson M."/>
            <person name="Huettel B."/>
            <person name="Barry K.W."/>
            <person name="Haridas S."/>
            <person name="Chen C."/>
            <person name="Bauer D."/>
            <person name="Andreopoulos W."/>
            <person name="Pangilinan J."/>
            <person name="LaButti K."/>
            <person name="Riley R."/>
            <person name="Lipzen A."/>
            <person name="Clum A."/>
            <person name="Drula E."/>
            <person name="Henrissat B."/>
            <person name="Kohler A."/>
            <person name="Grigoriev I.V."/>
            <person name="Martin F.M."/>
            <person name="Hacquard S."/>
        </authorList>
    </citation>
    <scope>NUCLEOTIDE SEQUENCE</scope>
    <source>
        <strain evidence="2">MPI-SDFR-AT-0068</strain>
    </source>
</reference>
<dbReference type="EMBL" id="JAGPXF010000001">
    <property type="protein sequence ID" value="KAH7262104.1"/>
    <property type="molecule type" value="Genomic_DNA"/>
</dbReference>
<organism evidence="2 3">
    <name type="scientific">Fusarium tricinctum</name>
    <dbReference type="NCBI Taxonomy" id="61284"/>
    <lineage>
        <taxon>Eukaryota</taxon>
        <taxon>Fungi</taxon>
        <taxon>Dikarya</taxon>
        <taxon>Ascomycota</taxon>
        <taxon>Pezizomycotina</taxon>
        <taxon>Sordariomycetes</taxon>
        <taxon>Hypocreomycetidae</taxon>
        <taxon>Hypocreales</taxon>
        <taxon>Nectriaceae</taxon>
        <taxon>Fusarium</taxon>
        <taxon>Fusarium tricinctum species complex</taxon>
    </lineage>
</organism>
<comment type="caution">
    <text evidence="2">The sequence shown here is derived from an EMBL/GenBank/DDBJ whole genome shotgun (WGS) entry which is preliminary data.</text>
</comment>
<proteinExistence type="predicted"/>
<feature type="compositionally biased region" description="Low complexity" evidence="1">
    <location>
        <begin position="72"/>
        <end position="81"/>
    </location>
</feature>
<feature type="region of interest" description="Disordered" evidence="1">
    <location>
        <begin position="125"/>
        <end position="148"/>
    </location>
</feature>